<dbReference type="InterPro" id="IPR052020">
    <property type="entry name" value="Cyclic_di-GMP/3'3'-cGAMP_PDE"/>
</dbReference>
<keyword evidence="5" id="KW-1185">Reference proteome</keyword>
<dbReference type="SMART" id="SM00448">
    <property type="entry name" value="REC"/>
    <property type="match status" value="1"/>
</dbReference>
<dbReference type="Pfam" id="PF13487">
    <property type="entry name" value="HD_5"/>
    <property type="match status" value="1"/>
</dbReference>
<feature type="domain" description="HD-GYP" evidence="3">
    <location>
        <begin position="51"/>
        <end position="270"/>
    </location>
</feature>
<dbReference type="InterPro" id="IPR037522">
    <property type="entry name" value="HD_GYP_dom"/>
</dbReference>
<dbReference type="InterPro" id="IPR001789">
    <property type="entry name" value="Sig_transdc_resp-reg_receiver"/>
</dbReference>
<organism evidence="4 5">
    <name type="scientific">Geomonas subterranea</name>
    <dbReference type="NCBI Taxonomy" id="2847989"/>
    <lineage>
        <taxon>Bacteria</taxon>
        <taxon>Pseudomonadati</taxon>
        <taxon>Thermodesulfobacteriota</taxon>
        <taxon>Desulfuromonadia</taxon>
        <taxon>Geobacterales</taxon>
        <taxon>Geobacteraceae</taxon>
        <taxon>Geomonas</taxon>
    </lineage>
</organism>
<dbReference type="CDD" id="cd00156">
    <property type="entry name" value="REC"/>
    <property type="match status" value="1"/>
</dbReference>
<reference evidence="4 5" key="1">
    <citation type="submission" date="2021-06" db="EMBL/GenBank/DDBJ databases">
        <title>Gemonas diversity in paddy soil.</title>
        <authorList>
            <person name="Liu G."/>
        </authorList>
    </citation>
    <scope>NUCLEOTIDE SEQUENCE [LARGE SCALE GENOMIC DNA]</scope>
    <source>
        <strain evidence="4 5">RG2</strain>
    </source>
</reference>
<dbReference type="InterPro" id="IPR003607">
    <property type="entry name" value="HD/PDEase_dom"/>
</dbReference>
<proteinExistence type="predicted"/>
<dbReference type="PANTHER" id="PTHR45228">
    <property type="entry name" value="CYCLIC DI-GMP PHOSPHODIESTERASE TM_0186-RELATED"/>
    <property type="match status" value="1"/>
</dbReference>
<gene>
    <name evidence="4" type="ORF">KP001_21705</name>
</gene>
<evidence type="ECO:0000313" key="4">
    <source>
        <dbReference type="EMBL" id="QXE90954.1"/>
    </source>
</evidence>
<dbReference type="PROSITE" id="PS51832">
    <property type="entry name" value="HD_GYP"/>
    <property type="match status" value="1"/>
</dbReference>
<dbReference type="RefSeq" id="WP_217287547.1">
    <property type="nucleotide sequence ID" value="NZ_CP077683.1"/>
</dbReference>
<dbReference type="EMBL" id="CP077683">
    <property type="protein sequence ID" value="QXE90954.1"/>
    <property type="molecule type" value="Genomic_DNA"/>
</dbReference>
<keyword evidence="1" id="KW-0597">Phosphoprotein</keyword>
<evidence type="ECO:0000259" key="2">
    <source>
        <dbReference type="PROSITE" id="PS50110"/>
    </source>
</evidence>
<dbReference type="PANTHER" id="PTHR45228:SF5">
    <property type="entry name" value="CYCLIC DI-GMP PHOSPHODIESTERASE VC_1348-RELATED"/>
    <property type="match status" value="1"/>
</dbReference>
<evidence type="ECO:0000259" key="3">
    <source>
        <dbReference type="PROSITE" id="PS51832"/>
    </source>
</evidence>
<name>A0ABX8LKW1_9BACT</name>
<dbReference type="Pfam" id="PF00072">
    <property type="entry name" value="Response_reg"/>
    <property type="match status" value="1"/>
</dbReference>
<dbReference type="PROSITE" id="PS50110">
    <property type="entry name" value="RESPONSE_REGULATORY"/>
    <property type="match status" value="1"/>
</dbReference>
<dbReference type="Proteomes" id="UP000683559">
    <property type="component" value="Chromosome"/>
</dbReference>
<dbReference type="CDD" id="cd00077">
    <property type="entry name" value="HDc"/>
    <property type="match status" value="1"/>
</dbReference>
<feature type="domain" description="Response regulatory" evidence="2">
    <location>
        <begin position="335"/>
        <end position="461"/>
    </location>
</feature>
<dbReference type="SMART" id="SM00471">
    <property type="entry name" value="HDc"/>
    <property type="match status" value="1"/>
</dbReference>
<accession>A0ABX8LKW1</accession>
<feature type="modified residue" description="4-aspartylphosphate" evidence="1">
    <location>
        <position position="388"/>
    </location>
</feature>
<sequence>MTFTESQKHVRQEAWIPHQQMQAGHPTGTLQLLQAENQRLRQEVELHRQSRSEACELAIGLLVNIANARDLETGRHVKRVQRYALLLASALTSDPLYPQRLSRGWIQRLAKVVPLHDIGKIGIPDRILLKPAPLDPFEYEVMQRHTRIGHDIIAAVNEDCNHNGNAAQPEPSELFQMAMDVALWHHERWDGAGYPDGLAGEAIPLAARIVSVADVFDALTSTRIYKEAVSVPRAAQHIISLAGTKFDPGVVRAFERLIPEFELISCSGDEAPLPGSQAPVLSAKPHGHEAATRCHRSKATGATSKVVPFMRIQAQGSQPPAAPQQGTAPKENPMRALIVDDDELDCRLLERVLSPYCQVECVKTGEEALEKFGAGLEQEAPYGLVCLDYRLPGMTGAKTAQMMRDLEGKNEKFPMTTLCAVSGSPEAAGEFYMHLGNDPHFFLNQKPYNRSNLLKAISFGLRRWGVKSEAGCHTGVGCGCIE</sequence>
<protein>
    <submittedName>
        <fullName evidence="4">HD domain-containing protein</fullName>
    </submittedName>
</protein>
<evidence type="ECO:0000313" key="5">
    <source>
        <dbReference type="Proteomes" id="UP000683559"/>
    </source>
</evidence>
<evidence type="ECO:0000256" key="1">
    <source>
        <dbReference type="PROSITE-ProRule" id="PRU00169"/>
    </source>
</evidence>